<organism evidence="6 7">
    <name type="scientific">Pseudonocardia eucalypti</name>
    <dbReference type="NCBI Taxonomy" id="648755"/>
    <lineage>
        <taxon>Bacteria</taxon>
        <taxon>Bacillati</taxon>
        <taxon>Actinomycetota</taxon>
        <taxon>Actinomycetes</taxon>
        <taxon>Pseudonocardiales</taxon>
        <taxon>Pseudonocardiaceae</taxon>
        <taxon>Pseudonocardia</taxon>
    </lineage>
</organism>
<dbReference type="PROSITE" id="PS50977">
    <property type="entry name" value="HTH_TETR_2"/>
    <property type="match status" value="1"/>
</dbReference>
<evidence type="ECO:0000313" key="6">
    <source>
        <dbReference type="EMBL" id="GAA5152947.1"/>
    </source>
</evidence>
<keyword evidence="7" id="KW-1185">Reference proteome</keyword>
<reference evidence="7" key="1">
    <citation type="journal article" date="2019" name="Int. J. Syst. Evol. Microbiol.">
        <title>The Global Catalogue of Microorganisms (GCM) 10K type strain sequencing project: providing services to taxonomists for standard genome sequencing and annotation.</title>
        <authorList>
            <consortium name="The Broad Institute Genomics Platform"/>
            <consortium name="The Broad Institute Genome Sequencing Center for Infectious Disease"/>
            <person name="Wu L."/>
            <person name="Ma J."/>
        </authorList>
    </citation>
    <scope>NUCLEOTIDE SEQUENCE [LARGE SCALE GENOMIC DNA]</scope>
    <source>
        <strain evidence="7">JCM 18303</strain>
    </source>
</reference>
<keyword evidence="1" id="KW-0805">Transcription regulation</keyword>
<evidence type="ECO:0000313" key="7">
    <source>
        <dbReference type="Proteomes" id="UP001428817"/>
    </source>
</evidence>
<dbReference type="Gene3D" id="1.10.10.60">
    <property type="entry name" value="Homeodomain-like"/>
    <property type="match status" value="1"/>
</dbReference>
<dbReference type="SUPFAM" id="SSF46689">
    <property type="entry name" value="Homeodomain-like"/>
    <property type="match status" value="1"/>
</dbReference>
<sequence>MPLSPEDIEARRFAARKREIVERVLPVVEQGLGEDGSYLNLKLDRILHGASLAKSTFYRYFKDKNELLLALIDPVLEDVRVAATHPFDRGSAPTLAELSADLRRNFDIYRPHIPLLNALVEISYSDPAIRARFHQGFAEVHQTIGRHIAEGQRAGFVRAEVHPAQTAAWITWMAERGMSQLVANGDAAERDRLADSLATMVWHTLYGR</sequence>
<dbReference type="PANTHER" id="PTHR30055:SF234">
    <property type="entry name" value="HTH-TYPE TRANSCRIPTIONAL REGULATOR BETI"/>
    <property type="match status" value="1"/>
</dbReference>
<evidence type="ECO:0000256" key="3">
    <source>
        <dbReference type="ARBA" id="ARBA00023163"/>
    </source>
</evidence>
<dbReference type="EMBL" id="BAABJP010000008">
    <property type="protein sequence ID" value="GAA5152947.1"/>
    <property type="molecule type" value="Genomic_DNA"/>
</dbReference>
<dbReference type="InterPro" id="IPR001647">
    <property type="entry name" value="HTH_TetR"/>
</dbReference>
<proteinExistence type="predicted"/>
<dbReference type="InterPro" id="IPR036271">
    <property type="entry name" value="Tet_transcr_reg_TetR-rel_C_sf"/>
</dbReference>
<dbReference type="Gene3D" id="1.10.357.10">
    <property type="entry name" value="Tetracycline Repressor, domain 2"/>
    <property type="match status" value="1"/>
</dbReference>
<keyword evidence="3" id="KW-0804">Transcription</keyword>
<evidence type="ECO:0000256" key="2">
    <source>
        <dbReference type="ARBA" id="ARBA00023125"/>
    </source>
</evidence>
<dbReference type="Pfam" id="PF00440">
    <property type="entry name" value="TetR_N"/>
    <property type="match status" value="1"/>
</dbReference>
<gene>
    <name evidence="6" type="ORF">GCM10023321_22420</name>
</gene>
<protein>
    <recommendedName>
        <fullName evidence="5">HTH tetR-type domain-containing protein</fullName>
    </recommendedName>
</protein>
<feature type="DNA-binding region" description="H-T-H motif" evidence="4">
    <location>
        <begin position="42"/>
        <end position="61"/>
    </location>
</feature>
<accession>A0ABP9PVS0</accession>
<dbReference type="Pfam" id="PF16925">
    <property type="entry name" value="TetR_C_13"/>
    <property type="match status" value="1"/>
</dbReference>
<dbReference type="RefSeq" id="WP_185061984.1">
    <property type="nucleotide sequence ID" value="NZ_BAABJP010000008.1"/>
</dbReference>
<evidence type="ECO:0000256" key="4">
    <source>
        <dbReference type="PROSITE-ProRule" id="PRU00335"/>
    </source>
</evidence>
<keyword evidence="2 4" id="KW-0238">DNA-binding</keyword>
<evidence type="ECO:0000256" key="1">
    <source>
        <dbReference type="ARBA" id="ARBA00023015"/>
    </source>
</evidence>
<comment type="caution">
    <text evidence="6">The sequence shown here is derived from an EMBL/GenBank/DDBJ whole genome shotgun (WGS) entry which is preliminary data.</text>
</comment>
<dbReference type="InterPro" id="IPR050109">
    <property type="entry name" value="HTH-type_TetR-like_transc_reg"/>
</dbReference>
<dbReference type="InterPro" id="IPR011075">
    <property type="entry name" value="TetR_C"/>
</dbReference>
<evidence type="ECO:0000259" key="5">
    <source>
        <dbReference type="PROSITE" id="PS50977"/>
    </source>
</evidence>
<dbReference type="InterPro" id="IPR009057">
    <property type="entry name" value="Homeodomain-like_sf"/>
</dbReference>
<dbReference type="SUPFAM" id="SSF48498">
    <property type="entry name" value="Tetracyclin repressor-like, C-terminal domain"/>
    <property type="match status" value="1"/>
</dbReference>
<name>A0ABP9PVS0_9PSEU</name>
<dbReference type="Proteomes" id="UP001428817">
    <property type="component" value="Unassembled WGS sequence"/>
</dbReference>
<feature type="domain" description="HTH tetR-type" evidence="5">
    <location>
        <begin position="18"/>
        <end position="79"/>
    </location>
</feature>
<dbReference type="PANTHER" id="PTHR30055">
    <property type="entry name" value="HTH-TYPE TRANSCRIPTIONAL REGULATOR RUTR"/>
    <property type="match status" value="1"/>
</dbReference>